<dbReference type="InterPro" id="IPR047817">
    <property type="entry name" value="ABC2_TM_bact-type"/>
</dbReference>
<evidence type="ECO:0000256" key="8">
    <source>
        <dbReference type="RuleBase" id="RU361157"/>
    </source>
</evidence>
<protein>
    <recommendedName>
        <fullName evidence="8">Transport permease protein</fullName>
    </recommendedName>
</protein>
<sequence>MKSLLAWGKIQVSNVDKVILISQFEQKANHQNHLFGLFWEFLSPAIQIIIYYLVFGIRLNGQTIIHSDIPYIYWMLIGIIPWFYISSSIVSGAGSISRNLSLISKTHFPIEILPTIAIVKGLNSFFAMLGLFLILFMSQGFLPTLEWLQLLYYFPCMVLFLLALAVLTSAITVVFRDLQLIINAAMRLLFFISGAVVNVSAHPESLLTKVLSLNPLVYIIEGFRDALLSRGWFFDDPWRMVYFFSFLLIVLLTGIYITEKYESDFVEYI</sequence>
<feature type="transmembrane region" description="Helical" evidence="8">
    <location>
        <begin position="117"/>
        <end position="138"/>
    </location>
</feature>
<evidence type="ECO:0000256" key="2">
    <source>
        <dbReference type="ARBA" id="ARBA00007783"/>
    </source>
</evidence>
<dbReference type="InterPro" id="IPR013525">
    <property type="entry name" value="ABC2_TM"/>
</dbReference>
<reference evidence="10 11" key="1">
    <citation type="journal article" date="2015" name="Genome Biol. Evol.">
        <title>Comparative Genomics of Listeria Sensu Lato: Genus-Wide Differences in Evolutionary Dynamics and the Progressive Gain of Complex, Potentially Pathogenicity-Related Traits through Lateral Gene Transfer.</title>
        <authorList>
            <person name="Chiara M."/>
            <person name="Caruso M."/>
            <person name="D'Erchia A.M."/>
            <person name="Manzari C."/>
            <person name="Fraccalvieri R."/>
            <person name="Goffredo E."/>
            <person name="Latorre L."/>
            <person name="Miccolupo A."/>
            <person name="Padalino I."/>
            <person name="Santagada G."/>
            <person name="Chiocco D."/>
            <person name="Pesole G."/>
            <person name="Horner D.S."/>
            <person name="Parisi A."/>
        </authorList>
    </citation>
    <scope>NUCLEOTIDE SEQUENCE [LARGE SCALE GENOMIC DNA]</scope>
    <source>
        <strain evidence="10 11">1991</strain>
    </source>
</reference>
<dbReference type="Pfam" id="PF01061">
    <property type="entry name" value="ABC2_membrane"/>
    <property type="match status" value="1"/>
</dbReference>
<evidence type="ECO:0000256" key="7">
    <source>
        <dbReference type="ARBA" id="ARBA00023136"/>
    </source>
</evidence>
<keyword evidence="7 8" id="KW-0472">Membrane</keyword>
<dbReference type="PANTHER" id="PTHR30413:SF10">
    <property type="entry name" value="CAPSULE POLYSACCHARIDE EXPORT INNER-MEMBRANE PROTEIN CTRC"/>
    <property type="match status" value="1"/>
</dbReference>
<keyword evidence="6 8" id="KW-1133">Transmembrane helix</keyword>
<evidence type="ECO:0000313" key="11">
    <source>
        <dbReference type="Proteomes" id="UP000052258"/>
    </source>
</evidence>
<dbReference type="GO" id="GO:0140359">
    <property type="term" value="F:ABC-type transporter activity"/>
    <property type="evidence" value="ECO:0007669"/>
    <property type="project" value="InterPro"/>
</dbReference>
<evidence type="ECO:0000256" key="1">
    <source>
        <dbReference type="ARBA" id="ARBA00004651"/>
    </source>
</evidence>
<feature type="transmembrane region" description="Helical" evidence="8">
    <location>
        <begin position="240"/>
        <end position="258"/>
    </location>
</feature>
<comment type="subcellular location">
    <subcellularLocation>
        <location evidence="1 8">Cell membrane</location>
        <topology evidence="1 8">Multi-pass membrane protein</topology>
    </subcellularLocation>
</comment>
<organism evidence="10 11">
    <name type="scientific">Listeria fleischmannii 1991</name>
    <dbReference type="NCBI Taxonomy" id="1430899"/>
    <lineage>
        <taxon>Bacteria</taxon>
        <taxon>Bacillati</taxon>
        <taxon>Bacillota</taxon>
        <taxon>Bacilli</taxon>
        <taxon>Bacillales</taxon>
        <taxon>Listeriaceae</taxon>
        <taxon>Listeria</taxon>
    </lineage>
</organism>
<keyword evidence="3 8" id="KW-0813">Transport</keyword>
<comment type="similarity">
    <text evidence="2 8">Belongs to the ABC-2 integral membrane protein family.</text>
</comment>
<gene>
    <name evidence="10" type="ORF">X560_2717</name>
</gene>
<proteinExistence type="inferred from homology"/>
<dbReference type="AlphaFoldDB" id="A0A0J8GA54"/>
<dbReference type="RefSeq" id="WP_007473081.1">
    <property type="nucleotide sequence ID" value="NZ_KQ130624.1"/>
</dbReference>
<name>A0A0J8GA54_9LIST</name>
<dbReference type="EMBL" id="AZHO01000041">
    <property type="protein sequence ID" value="KMT57704.1"/>
    <property type="molecule type" value="Genomic_DNA"/>
</dbReference>
<dbReference type="PANTHER" id="PTHR30413">
    <property type="entry name" value="INNER MEMBRANE TRANSPORT PERMEASE"/>
    <property type="match status" value="1"/>
</dbReference>
<keyword evidence="5 8" id="KW-0812">Transmembrane</keyword>
<dbReference type="GO" id="GO:0015920">
    <property type="term" value="P:lipopolysaccharide transport"/>
    <property type="evidence" value="ECO:0007669"/>
    <property type="project" value="TreeGrafter"/>
</dbReference>
<dbReference type="GO" id="GO:0005886">
    <property type="term" value="C:plasma membrane"/>
    <property type="evidence" value="ECO:0007669"/>
    <property type="project" value="UniProtKB-SubCell"/>
</dbReference>
<feature type="domain" description="ABC transmembrane type-2" evidence="9">
    <location>
        <begin position="35"/>
        <end position="261"/>
    </location>
</feature>
<evidence type="ECO:0000256" key="5">
    <source>
        <dbReference type="ARBA" id="ARBA00022692"/>
    </source>
</evidence>
<dbReference type="OrthoDB" id="9794365at2"/>
<keyword evidence="4 8" id="KW-1003">Cell membrane</keyword>
<feature type="transmembrane region" description="Helical" evidence="8">
    <location>
        <begin position="71"/>
        <end position="96"/>
    </location>
</feature>
<evidence type="ECO:0000256" key="4">
    <source>
        <dbReference type="ARBA" id="ARBA00022475"/>
    </source>
</evidence>
<feature type="transmembrane region" description="Helical" evidence="8">
    <location>
        <begin position="180"/>
        <end position="201"/>
    </location>
</feature>
<evidence type="ECO:0000313" key="10">
    <source>
        <dbReference type="EMBL" id="KMT57704.1"/>
    </source>
</evidence>
<comment type="caution">
    <text evidence="10">The sequence shown here is derived from an EMBL/GenBank/DDBJ whole genome shotgun (WGS) entry which is preliminary data.</text>
</comment>
<evidence type="ECO:0000259" key="9">
    <source>
        <dbReference type="PROSITE" id="PS51012"/>
    </source>
</evidence>
<dbReference type="PATRIC" id="fig|1430899.3.peg.2768"/>
<feature type="transmembrane region" description="Helical" evidence="8">
    <location>
        <begin position="150"/>
        <end position="173"/>
    </location>
</feature>
<evidence type="ECO:0000256" key="6">
    <source>
        <dbReference type="ARBA" id="ARBA00022989"/>
    </source>
</evidence>
<dbReference type="Proteomes" id="UP000052258">
    <property type="component" value="Unassembled WGS sequence"/>
</dbReference>
<dbReference type="PROSITE" id="PS51012">
    <property type="entry name" value="ABC_TM2"/>
    <property type="match status" value="1"/>
</dbReference>
<accession>A0A0J8GA54</accession>
<feature type="transmembrane region" description="Helical" evidence="8">
    <location>
        <begin position="37"/>
        <end position="59"/>
    </location>
</feature>
<evidence type="ECO:0000256" key="3">
    <source>
        <dbReference type="ARBA" id="ARBA00022448"/>
    </source>
</evidence>
<keyword evidence="11" id="KW-1185">Reference proteome</keyword>